<reference evidence="2" key="1">
    <citation type="submission" date="2021-03" db="EMBL/GenBank/DDBJ databases">
        <authorList>
            <person name="Tran Van P."/>
        </authorList>
    </citation>
    <scope>NUCLEOTIDE SEQUENCE</scope>
</reference>
<protein>
    <submittedName>
        <fullName evidence="2">Uncharacterized protein</fullName>
    </submittedName>
</protein>
<dbReference type="EMBL" id="CAJPIN010034741">
    <property type="protein sequence ID" value="CAG2064519.1"/>
    <property type="molecule type" value="Genomic_DNA"/>
</dbReference>
<comment type="caution">
    <text evidence="2">The sequence shown here is derived from an EMBL/GenBank/DDBJ whole genome shotgun (WGS) entry which is preliminary data.</text>
</comment>
<name>A0ABN7PEJ0_TIMPD</name>
<gene>
    <name evidence="2" type="ORF">TPAB3V08_LOCUS11465</name>
</gene>
<proteinExistence type="predicted"/>
<keyword evidence="3" id="KW-1185">Reference proteome</keyword>
<sequence>MLQIVAGEHSSDSSSLDSWSSPITEAIPGFNVVREIVENHRKELSALEKDLQARVKSVTEHREKVSKIDKELEDVHTYLQADAAKLEVMRNSLAARTQEQLQEIMQRKQS</sequence>
<feature type="compositionally biased region" description="Low complexity" evidence="1">
    <location>
        <begin position="12"/>
        <end position="21"/>
    </location>
</feature>
<organism evidence="2 3">
    <name type="scientific">Timema podura</name>
    <name type="common">Walking stick</name>
    <dbReference type="NCBI Taxonomy" id="61482"/>
    <lineage>
        <taxon>Eukaryota</taxon>
        <taxon>Metazoa</taxon>
        <taxon>Ecdysozoa</taxon>
        <taxon>Arthropoda</taxon>
        <taxon>Hexapoda</taxon>
        <taxon>Insecta</taxon>
        <taxon>Pterygota</taxon>
        <taxon>Neoptera</taxon>
        <taxon>Polyneoptera</taxon>
        <taxon>Phasmatodea</taxon>
        <taxon>Timematodea</taxon>
        <taxon>Timematoidea</taxon>
        <taxon>Timematidae</taxon>
        <taxon>Timema</taxon>
    </lineage>
</organism>
<dbReference type="Proteomes" id="UP001153148">
    <property type="component" value="Unassembled WGS sequence"/>
</dbReference>
<feature type="region of interest" description="Disordered" evidence="1">
    <location>
        <begin position="1"/>
        <end position="21"/>
    </location>
</feature>
<evidence type="ECO:0000313" key="2">
    <source>
        <dbReference type="EMBL" id="CAG2064519.1"/>
    </source>
</evidence>
<evidence type="ECO:0000256" key="1">
    <source>
        <dbReference type="SAM" id="MobiDB-lite"/>
    </source>
</evidence>
<evidence type="ECO:0000313" key="3">
    <source>
        <dbReference type="Proteomes" id="UP001153148"/>
    </source>
</evidence>
<accession>A0ABN7PEJ0</accession>